<keyword evidence="3 4" id="KW-0597">Phosphoprotein</keyword>
<dbReference type="PIRSF" id="PIRSF002736">
    <property type="entry name" value="Citrt_lyas_gamma"/>
    <property type="match status" value="1"/>
</dbReference>
<sequence length="96" mass="10393">MGGKVEIKKMATAGTVESNDILIMISKGEGNIEIELESVVEQQYGEEIKKVIHDTLVEEGVSSAKVIAKDKGALDFTIKARVRTCIKRGSGDTNEL</sequence>
<dbReference type="Proteomes" id="UP000601522">
    <property type="component" value="Unassembled WGS sequence"/>
</dbReference>
<evidence type="ECO:0000313" key="5">
    <source>
        <dbReference type="EMBL" id="MBC8590845.1"/>
    </source>
</evidence>
<gene>
    <name evidence="5" type="primary">citD</name>
    <name evidence="5" type="ORF">H8689_06830</name>
</gene>
<name>A0A926F2P1_9FIRM</name>
<dbReference type="EMBL" id="JACRTK010000002">
    <property type="protein sequence ID" value="MBC8590845.1"/>
    <property type="molecule type" value="Genomic_DNA"/>
</dbReference>
<dbReference type="EC" id="4.1.3.6" evidence="5"/>
<proteinExistence type="predicted"/>
<dbReference type="Pfam" id="PF06857">
    <property type="entry name" value="ACP"/>
    <property type="match status" value="1"/>
</dbReference>
<keyword evidence="6" id="KW-1185">Reference proteome</keyword>
<protein>
    <submittedName>
        <fullName evidence="5">Citrate lyase acyl carrier protein</fullName>
        <ecNumber evidence="5">4.1.3.6</ecNumber>
    </submittedName>
</protein>
<evidence type="ECO:0000256" key="4">
    <source>
        <dbReference type="PIRSR" id="PIRSR002736-50"/>
    </source>
</evidence>
<dbReference type="InterPro" id="IPR023439">
    <property type="entry name" value="Mal_deCO2ase/Cit_lyase_ACP"/>
</dbReference>
<comment type="subcellular location">
    <subcellularLocation>
        <location evidence="1">Cytoplasm</location>
    </subcellularLocation>
</comment>
<evidence type="ECO:0000313" key="6">
    <source>
        <dbReference type="Proteomes" id="UP000601522"/>
    </source>
</evidence>
<dbReference type="AlphaFoldDB" id="A0A926F2P1"/>
<dbReference type="NCBIfam" id="TIGR01608">
    <property type="entry name" value="citD"/>
    <property type="match status" value="1"/>
</dbReference>
<dbReference type="InterPro" id="IPR006495">
    <property type="entry name" value="CitD"/>
</dbReference>
<dbReference type="GO" id="GO:0005737">
    <property type="term" value="C:cytoplasm"/>
    <property type="evidence" value="ECO:0007669"/>
    <property type="project" value="UniProtKB-SubCell"/>
</dbReference>
<reference evidence="5 6" key="1">
    <citation type="submission" date="2020-08" db="EMBL/GenBank/DDBJ databases">
        <title>Genome public.</title>
        <authorList>
            <person name="Liu C."/>
            <person name="Sun Q."/>
        </authorList>
    </citation>
    <scope>NUCLEOTIDE SEQUENCE [LARGE SCALE GENOMIC DNA]</scope>
    <source>
        <strain evidence="5 6">NSJ-26</strain>
    </source>
</reference>
<dbReference type="NCBIfam" id="NF009726">
    <property type="entry name" value="PRK13253.1"/>
    <property type="match status" value="1"/>
</dbReference>
<accession>A0A926F2P1</accession>
<evidence type="ECO:0000256" key="3">
    <source>
        <dbReference type="ARBA" id="ARBA00022553"/>
    </source>
</evidence>
<keyword evidence="5" id="KW-0456">Lyase</keyword>
<comment type="caution">
    <text evidence="5">The sequence shown here is derived from an EMBL/GenBank/DDBJ whole genome shotgun (WGS) entry which is preliminary data.</text>
</comment>
<organism evidence="5 6">
    <name type="scientific">Wansuia hejianensis</name>
    <dbReference type="NCBI Taxonomy" id="2763667"/>
    <lineage>
        <taxon>Bacteria</taxon>
        <taxon>Bacillati</taxon>
        <taxon>Bacillota</taxon>
        <taxon>Clostridia</taxon>
        <taxon>Lachnospirales</taxon>
        <taxon>Lachnospiraceae</taxon>
        <taxon>Wansuia</taxon>
    </lineage>
</organism>
<dbReference type="GO" id="GO:0008815">
    <property type="term" value="F:citrate (pro-3S)-lyase activity"/>
    <property type="evidence" value="ECO:0007669"/>
    <property type="project" value="UniProtKB-EC"/>
</dbReference>
<feature type="modified residue" description="O-(phosphoribosyl dephospho-coenzyme A)serine" evidence="4">
    <location>
        <position position="18"/>
    </location>
</feature>
<evidence type="ECO:0000256" key="1">
    <source>
        <dbReference type="ARBA" id="ARBA00004496"/>
    </source>
</evidence>
<keyword evidence="2" id="KW-0963">Cytoplasm</keyword>
<dbReference type="RefSeq" id="WP_249323678.1">
    <property type="nucleotide sequence ID" value="NZ_JACRTK010000002.1"/>
</dbReference>
<evidence type="ECO:0000256" key="2">
    <source>
        <dbReference type="ARBA" id="ARBA00022490"/>
    </source>
</evidence>